<dbReference type="Pfam" id="PF07727">
    <property type="entry name" value="RVT_2"/>
    <property type="match status" value="1"/>
</dbReference>
<comment type="caution">
    <text evidence="3">The sequence shown here is derived from an EMBL/GenBank/DDBJ whole genome shotgun (WGS) entry which is preliminary data.</text>
</comment>
<evidence type="ECO:0000259" key="2">
    <source>
        <dbReference type="Pfam" id="PF07727"/>
    </source>
</evidence>
<organism evidence="3">
    <name type="scientific">Tanacetum cinerariifolium</name>
    <name type="common">Dalmatian daisy</name>
    <name type="synonym">Chrysanthemum cinerariifolium</name>
    <dbReference type="NCBI Taxonomy" id="118510"/>
    <lineage>
        <taxon>Eukaryota</taxon>
        <taxon>Viridiplantae</taxon>
        <taxon>Streptophyta</taxon>
        <taxon>Embryophyta</taxon>
        <taxon>Tracheophyta</taxon>
        <taxon>Spermatophyta</taxon>
        <taxon>Magnoliopsida</taxon>
        <taxon>eudicotyledons</taxon>
        <taxon>Gunneridae</taxon>
        <taxon>Pentapetalae</taxon>
        <taxon>asterids</taxon>
        <taxon>campanulids</taxon>
        <taxon>Asterales</taxon>
        <taxon>Asteraceae</taxon>
        <taxon>Asteroideae</taxon>
        <taxon>Anthemideae</taxon>
        <taxon>Anthemidinae</taxon>
        <taxon>Tanacetum</taxon>
    </lineage>
</organism>
<sequence>MVKKYLKPSLLETLIQQYLQNEHYALWEVIKFCDSYKAPPEETRKSPASESSARKKGRTIAITTKDIQKRRNDVKARTTLLLALSNEHQLRFSKYETAKQLREAIPKTFGRNEATKKTKKNQLKLQYGNFKEEGSETLEQTINRLQAIPVAHHQPPHFHLAAEQAQHFVPATQHRQGYHGQSGILGPTPAIYPSQATSLPSAFSTMTFQDPTWNMDTCATSHLISNARNLSTIFNKRLFPSIHVGDVQVISVLLPSRQLPQPLSSQLVHPRGINASVTREMKCYAILSLISLFHVTKKSCHIFVMRASLENISQLRNAMYDEYNALVKMALGYLYQGPQACLVSNDSSQQLGVDFDETFCLVVKPITIRTVLSLAVSRKWPIHQLDVKNSFLNSDISETIYMHQPPGFVDARLHYSYSSPALLHQIIDSLHNEFDMTDLEALNYFLSISADRNSTDFSYVVKQVCLYMHDLREPHFAALNRILRYVRGTVDFGFQLFASATTSLDASIEQLLLIFMSLLNDEFQDVRLNIISALELASAAKIEPPRPSFKPTVTTRAVTAAECDGGMPPDPISCSRSQQCSLYQQIYHMRIDIQIDMDTPADANSNAPSTGTKNTI</sequence>
<evidence type="ECO:0000256" key="1">
    <source>
        <dbReference type="SAM" id="MobiDB-lite"/>
    </source>
</evidence>
<feature type="domain" description="Reverse transcriptase Ty1/copia-type" evidence="2">
    <location>
        <begin position="340"/>
        <end position="409"/>
    </location>
</feature>
<dbReference type="EMBL" id="BKCJ010125690">
    <property type="protein sequence ID" value="GEX71996.1"/>
    <property type="molecule type" value="Genomic_DNA"/>
</dbReference>
<reference evidence="3" key="1">
    <citation type="journal article" date="2019" name="Sci. Rep.">
        <title>Draft genome of Tanacetum cinerariifolium, the natural source of mosquito coil.</title>
        <authorList>
            <person name="Yamashiro T."/>
            <person name="Shiraishi A."/>
            <person name="Satake H."/>
            <person name="Nakayama K."/>
        </authorList>
    </citation>
    <scope>NUCLEOTIDE SEQUENCE</scope>
</reference>
<feature type="region of interest" description="Disordered" evidence="1">
    <location>
        <begin position="40"/>
        <end position="59"/>
    </location>
</feature>
<protein>
    <submittedName>
        <fullName evidence="3">Ribonuclease H-like domain-containing protein</fullName>
    </submittedName>
</protein>
<gene>
    <name evidence="3" type="ORF">Tci_343971</name>
</gene>
<name>A0A699HAD4_TANCI</name>
<proteinExistence type="predicted"/>
<accession>A0A699HAD4</accession>
<evidence type="ECO:0000313" key="3">
    <source>
        <dbReference type="EMBL" id="GEX71996.1"/>
    </source>
</evidence>
<dbReference type="AlphaFoldDB" id="A0A699HAD4"/>
<dbReference type="InterPro" id="IPR013103">
    <property type="entry name" value="RVT_2"/>
</dbReference>